<feature type="compositionally biased region" description="Low complexity" evidence="1">
    <location>
        <begin position="244"/>
        <end position="260"/>
    </location>
</feature>
<feature type="region of interest" description="Disordered" evidence="1">
    <location>
        <begin position="162"/>
        <end position="339"/>
    </location>
</feature>
<evidence type="ECO:0000259" key="3">
    <source>
        <dbReference type="Pfam" id="PF11181"/>
    </source>
</evidence>
<evidence type="ECO:0000256" key="2">
    <source>
        <dbReference type="SAM" id="Phobius"/>
    </source>
</evidence>
<accession>A0ABX0SLM7</accession>
<keyword evidence="2" id="KW-0472">Membrane</keyword>
<dbReference type="InterPro" id="IPR025889">
    <property type="entry name" value="GSP17M-like_dom"/>
</dbReference>
<keyword evidence="2" id="KW-0812">Transmembrane</keyword>
<keyword evidence="5" id="KW-1185">Reference proteome</keyword>
<feature type="domain" description="General stress protein 17M-like" evidence="3">
    <location>
        <begin position="23"/>
        <end position="99"/>
    </location>
</feature>
<dbReference type="Proteomes" id="UP000749311">
    <property type="component" value="Unassembled WGS sequence"/>
</dbReference>
<proteinExistence type="predicted"/>
<evidence type="ECO:0000256" key="1">
    <source>
        <dbReference type="SAM" id="MobiDB-lite"/>
    </source>
</evidence>
<keyword evidence="2" id="KW-1133">Transmembrane helix</keyword>
<feature type="transmembrane region" description="Helical" evidence="2">
    <location>
        <begin position="72"/>
        <end position="94"/>
    </location>
</feature>
<organism evidence="4 5">
    <name type="scientific">Brooklawnia cerclae</name>
    <dbReference type="NCBI Taxonomy" id="349934"/>
    <lineage>
        <taxon>Bacteria</taxon>
        <taxon>Bacillati</taxon>
        <taxon>Actinomycetota</taxon>
        <taxon>Actinomycetes</taxon>
        <taxon>Propionibacteriales</taxon>
        <taxon>Propionibacteriaceae</taxon>
        <taxon>Brooklawnia</taxon>
    </lineage>
</organism>
<dbReference type="Pfam" id="PF11181">
    <property type="entry name" value="YflT"/>
    <property type="match status" value="1"/>
</dbReference>
<protein>
    <recommendedName>
        <fullName evidence="3">General stress protein 17M-like domain-containing protein</fullName>
    </recommendedName>
</protein>
<feature type="transmembrane region" description="Helical" evidence="2">
    <location>
        <begin position="100"/>
        <end position="121"/>
    </location>
</feature>
<sequence>MSMNQASSLPSASDVLKLRRPMSVAIYDEYADAQRAVDYLADRQFPVANLAIVGTDLKSFEKVTGRMTWGRILLAGFLNGIMWAGMFAIIMWMLNPSMSLVNALIIALVGFGLVGMGMSAIQYRMRGGARDYTSMTGIIATHYEVLAESDFADRARHLLSGGQARRTREVSSSPQAQPAPQPTAQTAQAAPVDLGTLPPPFGQRPSDPASGVGAWGTAPQQPVVGAQTGSVSGWGQWGAPAQSAPVPGAQTAAPQPAGAQPAPPEPSAPATGQDSARPNAAELPYGQYWNAQGSQGIGDLPESLRGHDETPDEEDDTPASSGEDRPRDESAGQQGTGQA</sequence>
<evidence type="ECO:0000313" key="4">
    <source>
        <dbReference type="EMBL" id="NIH57641.1"/>
    </source>
</evidence>
<dbReference type="RefSeq" id="WP_208390532.1">
    <property type="nucleotide sequence ID" value="NZ_JAAMOZ010000001.1"/>
</dbReference>
<evidence type="ECO:0000313" key="5">
    <source>
        <dbReference type="Proteomes" id="UP000749311"/>
    </source>
</evidence>
<dbReference type="EMBL" id="JAAMOZ010000001">
    <property type="protein sequence ID" value="NIH57641.1"/>
    <property type="molecule type" value="Genomic_DNA"/>
</dbReference>
<name>A0ABX0SLM7_9ACTN</name>
<gene>
    <name evidence="4" type="ORF">FB473_002286</name>
</gene>
<feature type="compositionally biased region" description="Low complexity" evidence="1">
    <location>
        <begin position="174"/>
        <end position="191"/>
    </location>
</feature>
<reference evidence="4 5" key="1">
    <citation type="submission" date="2020-02" db="EMBL/GenBank/DDBJ databases">
        <title>Sequencing the genomes of 1000 actinobacteria strains.</title>
        <authorList>
            <person name="Klenk H.-P."/>
        </authorList>
    </citation>
    <scope>NUCLEOTIDE SEQUENCE [LARGE SCALE GENOMIC DNA]</scope>
    <source>
        <strain evidence="4 5">DSM 19609</strain>
    </source>
</reference>
<comment type="caution">
    <text evidence="4">The sequence shown here is derived from an EMBL/GenBank/DDBJ whole genome shotgun (WGS) entry which is preliminary data.</text>
</comment>